<proteinExistence type="predicted"/>
<dbReference type="VEuPathDB" id="FungiDB:MELLADRAFT_124015"/>
<protein>
    <submittedName>
        <fullName evidence="2">Secreted protein</fullName>
    </submittedName>
</protein>
<evidence type="ECO:0000313" key="2">
    <source>
        <dbReference type="EMBL" id="EGF98187.1"/>
    </source>
</evidence>
<dbReference type="AlphaFoldDB" id="F4SAY5"/>
<dbReference type="KEGG" id="mlr:MELLADRAFT_124015"/>
<reference evidence="3" key="1">
    <citation type="journal article" date="2011" name="Proc. Natl. Acad. Sci. U.S.A.">
        <title>Obligate biotrophy features unraveled by the genomic analysis of rust fungi.</title>
        <authorList>
            <person name="Duplessis S."/>
            <person name="Cuomo C.A."/>
            <person name="Lin Y.-C."/>
            <person name="Aerts A."/>
            <person name="Tisserant E."/>
            <person name="Veneault-Fourrey C."/>
            <person name="Joly D.L."/>
            <person name="Hacquard S."/>
            <person name="Amselem J."/>
            <person name="Cantarel B.L."/>
            <person name="Chiu R."/>
            <person name="Coutinho P.M."/>
            <person name="Feau N."/>
            <person name="Field M."/>
            <person name="Frey P."/>
            <person name="Gelhaye E."/>
            <person name="Goldberg J."/>
            <person name="Grabherr M.G."/>
            <person name="Kodira C.D."/>
            <person name="Kohler A."/>
            <person name="Kuees U."/>
            <person name="Lindquist E.A."/>
            <person name="Lucas S.M."/>
            <person name="Mago R."/>
            <person name="Mauceli E."/>
            <person name="Morin E."/>
            <person name="Murat C."/>
            <person name="Pangilinan J.L."/>
            <person name="Park R."/>
            <person name="Pearson M."/>
            <person name="Quesneville H."/>
            <person name="Rouhier N."/>
            <person name="Sakthikumar S."/>
            <person name="Salamov A.A."/>
            <person name="Schmutz J."/>
            <person name="Selles B."/>
            <person name="Shapiro H."/>
            <person name="Tanguay P."/>
            <person name="Tuskan G.A."/>
            <person name="Henrissat B."/>
            <person name="Van de Peer Y."/>
            <person name="Rouze P."/>
            <person name="Ellis J.G."/>
            <person name="Dodds P.N."/>
            <person name="Schein J.E."/>
            <person name="Zhong S."/>
            <person name="Hamelin R.C."/>
            <person name="Grigoriev I.V."/>
            <person name="Szabo L.J."/>
            <person name="Martin F."/>
        </authorList>
    </citation>
    <scope>NUCLEOTIDE SEQUENCE [LARGE SCALE GENOMIC DNA]</scope>
    <source>
        <strain evidence="3">98AG31 / pathotype 3-4-7</strain>
    </source>
</reference>
<dbReference type="Proteomes" id="UP000001072">
    <property type="component" value="Unassembled WGS sequence"/>
</dbReference>
<dbReference type="InParanoid" id="F4SAY5"/>
<feature type="signal peptide" evidence="1">
    <location>
        <begin position="1"/>
        <end position="20"/>
    </location>
</feature>
<sequence>MHHTFLRLLTVCLGLHAVTGAPGTKEVETANPTSPYALRGSLKMPGEGDQFVNQGGAMGDIQIIYNVESARSGRADLTAPPFGLAIDVILVPRREKGFKPGPYEVVVTGTRLTIVEWRREPSYPNQFRTSSLHLWRLSHGNPRKSDLRQFCGQDASWGSRCLCCL</sequence>
<feature type="chain" id="PRO_5003321396" evidence="1">
    <location>
        <begin position="21"/>
        <end position="165"/>
    </location>
</feature>
<keyword evidence="1" id="KW-0732">Signal</keyword>
<evidence type="ECO:0000256" key="1">
    <source>
        <dbReference type="SAM" id="SignalP"/>
    </source>
</evidence>
<dbReference type="RefSeq" id="XP_007418546.1">
    <property type="nucleotide sequence ID" value="XM_007418484.1"/>
</dbReference>
<keyword evidence="3" id="KW-1185">Reference proteome</keyword>
<evidence type="ECO:0000313" key="3">
    <source>
        <dbReference type="Proteomes" id="UP000001072"/>
    </source>
</evidence>
<dbReference type="EMBL" id="GL883182">
    <property type="protein sequence ID" value="EGF98187.1"/>
    <property type="molecule type" value="Genomic_DNA"/>
</dbReference>
<accession>F4SAY5</accession>
<dbReference type="OrthoDB" id="2495838at2759"/>
<dbReference type="GeneID" id="18926569"/>
<gene>
    <name evidence="2" type="ORF">MELLADRAFT_124015</name>
</gene>
<organism evidence="3">
    <name type="scientific">Melampsora larici-populina (strain 98AG31 / pathotype 3-4-7)</name>
    <name type="common">Poplar leaf rust fungus</name>
    <dbReference type="NCBI Taxonomy" id="747676"/>
    <lineage>
        <taxon>Eukaryota</taxon>
        <taxon>Fungi</taxon>
        <taxon>Dikarya</taxon>
        <taxon>Basidiomycota</taxon>
        <taxon>Pucciniomycotina</taxon>
        <taxon>Pucciniomycetes</taxon>
        <taxon>Pucciniales</taxon>
        <taxon>Melampsoraceae</taxon>
        <taxon>Melampsora</taxon>
    </lineage>
</organism>
<name>F4SAY5_MELLP</name>
<dbReference type="HOGENOM" id="CLU_1611153_0_0_1"/>